<dbReference type="EMBL" id="CP031555">
    <property type="protein sequence ID" value="AXO16012.1"/>
    <property type="molecule type" value="Genomic_DNA"/>
</dbReference>
<proteinExistence type="predicted"/>
<evidence type="ECO:0000256" key="2">
    <source>
        <dbReference type="ARBA" id="ARBA00022525"/>
    </source>
</evidence>
<dbReference type="Proteomes" id="UP000256971">
    <property type="component" value="Chromosome"/>
</dbReference>
<dbReference type="PRINTS" id="PR00313">
    <property type="entry name" value="CABNDNGRPT"/>
</dbReference>
<dbReference type="RefSeq" id="WP_064789001.1">
    <property type="nucleotide sequence ID" value="NZ_CP031555.1"/>
</dbReference>
<gene>
    <name evidence="3" type="ORF">DY252_18615</name>
</gene>
<dbReference type="InterPro" id="IPR001343">
    <property type="entry name" value="Hemolysn_Ca-bd"/>
</dbReference>
<evidence type="ECO:0000313" key="4">
    <source>
        <dbReference type="Proteomes" id="UP000256971"/>
    </source>
</evidence>
<dbReference type="PANTHER" id="PTHR38340:SF1">
    <property type="entry name" value="S-LAYER PROTEIN"/>
    <property type="match status" value="1"/>
</dbReference>
<dbReference type="InterPro" id="IPR011049">
    <property type="entry name" value="Serralysin-like_metalloprot_C"/>
</dbReference>
<sequence length="588" mass="63112">MARIIGTPEDDVIRNAWTSDTVYGLEGDDTIYVGSGDTIEGGAGADTFISIHNENYTLSYALSDDPVHIEFYNNFNDDRETREIELIARGGDAEGDTLEFYREDRYYQQEFDITGSDNDDHIQGELYSVDGGGGADTIVFDYRDIKPFYSYEPTVTYVRSPEAVIFDQDSMSGTGGDATGDQISILDETTETPDLNIRGSNHDDVLIGGDVRGGILKGAGGDDFLVGGARSNDLWGEWGNDTLLGHGGDDSLNGGSGADFINGGAGQDEVTFIHSDEGVEVELTDGGAIASGGHAEGDVITDVENIFGSRHSDVLIGNSGDNVIDGFYGFDSIYGGEGNDTLSGTYVYGEAGDDILSGQQHGMGGRDTLVGGDGDDTLNGNDGGDQLFGGDGSDTLTVFNVYYDDFFEPDPTYARGGNGDDIIKGHVADDRLYGDAGRDHINGGMGGDHIYGGDGHDVLDGGGGLDNWIEGGDGNDLMRGDTFVYQVFEGGAERDRIVDFNTGADNYSDDYTDHLYFGTTFQEKSGIESFEDFLDHARENETGVYVDFANGRHYEYGVQIDDVTLDELSANNVIFAGEEEEQLAFEDL</sequence>
<protein>
    <submittedName>
        <fullName evidence="3">Calcium-binding protein</fullName>
    </submittedName>
</protein>
<evidence type="ECO:0000256" key="1">
    <source>
        <dbReference type="ARBA" id="ARBA00004613"/>
    </source>
</evidence>
<dbReference type="PROSITE" id="PS00330">
    <property type="entry name" value="HEMOLYSIN_CALCIUM"/>
    <property type="match status" value="5"/>
</dbReference>
<reference evidence="3 4" key="1">
    <citation type="submission" date="2018-08" db="EMBL/GenBank/DDBJ databases">
        <title>Complete genome sequence of type strain Thalassospira indica MCCC 1A01103T, isolated from isolated from deep seawater of the Indian Ocean.</title>
        <authorList>
            <person name="Liu Y."/>
        </authorList>
    </citation>
    <scope>NUCLEOTIDE SEQUENCE [LARGE SCALE GENOMIC DNA]</scope>
    <source>
        <strain evidence="3 4">PB8BT</strain>
    </source>
</reference>
<dbReference type="SUPFAM" id="SSF51120">
    <property type="entry name" value="beta-Roll"/>
    <property type="match status" value="5"/>
</dbReference>
<accession>A0ABN5NNC2</accession>
<dbReference type="Gene3D" id="2.150.10.10">
    <property type="entry name" value="Serralysin-like metalloprotease, C-terminal"/>
    <property type="match status" value="5"/>
</dbReference>
<comment type="subcellular location">
    <subcellularLocation>
        <location evidence="1">Secreted</location>
    </subcellularLocation>
</comment>
<organism evidence="3 4">
    <name type="scientific">Thalassospira indica</name>
    <dbReference type="NCBI Taxonomy" id="1891279"/>
    <lineage>
        <taxon>Bacteria</taxon>
        <taxon>Pseudomonadati</taxon>
        <taxon>Pseudomonadota</taxon>
        <taxon>Alphaproteobacteria</taxon>
        <taxon>Rhodospirillales</taxon>
        <taxon>Thalassospiraceae</taxon>
        <taxon>Thalassospira</taxon>
    </lineage>
</organism>
<name>A0ABN5NNC2_9PROT</name>
<evidence type="ECO:0000313" key="3">
    <source>
        <dbReference type="EMBL" id="AXO16012.1"/>
    </source>
</evidence>
<dbReference type="PANTHER" id="PTHR38340">
    <property type="entry name" value="S-LAYER PROTEIN"/>
    <property type="match status" value="1"/>
</dbReference>
<keyword evidence="4" id="KW-1185">Reference proteome</keyword>
<dbReference type="InterPro" id="IPR050557">
    <property type="entry name" value="RTX_toxin/Mannuronan_C5-epim"/>
</dbReference>
<dbReference type="Pfam" id="PF00353">
    <property type="entry name" value="HemolysinCabind"/>
    <property type="match status" value="7"/>
</dbReference>
<dbReference type="InterPro" id="IPR018511">
    <property type="entry name" value="Hemolysin-typ_Ca-bd_CS"/>
</dbReference>
<keyword evidence="2" id="KW-0964">Secreted</keyword>